<sequence length="449" mass="51553">MILLDGPKTPGPIQMLQWIFDPLGYTEAASQSYGDIFLGKVGWDYSPHVFVSNPKAIEQIFTSESKQFYPLTESFKKFSKPILGEHSISVLEGVNHKRQRQLLMPYFHGEQIKKYGIAICNITEKIMSQLEPGKPFSVHELMKDISLQVILEVVFGLYKGERYQLLKKLLISWLNYLVSPVHATLLFFSFLQKDLGSWSPWGRFIRLKKQLDEVLYSEIQERRKQVDSEHNDILTLLLSGRDEKGEGMTDKELHDTLLTLLIAGYETTSGSLAWALYWIHHMPNVYNKLLKELDSLGNSPNLLSISQLPYLTAISQETLRIYPIAPLNLPHLVIKPARLMDYELKPGTKVVIDIYQTHHREDLYPNPKQFRPERFLEKQFSIYEYLPFGGGSRRCIGAALSLFEMKLVLATILSRYQLTLLDKQPVQPRRQISFIVPAGGVKMAVVGQR</sequence>
<keyword evidence="3" id="KW-0560">Oxidoreductase</keyword>
<name>A0ABS8IAQ9_9NOSO</name>
<comment type="similarity">
    <text evidence="2 3">Belongs to the cytochrome P450 family.</text>
</comment>
<accession>A0ABS8IAQ9</accession>
<dbReference type="InterPro" id="IPR036396">
    <property type="entry name" value="Cyt_P450_sf"/>
</dbReference>
<dbReference type="PANTHER" id="PTHR24305">
    <property type="entry name" value="CYTOCHROME P450"/>
    <property type="match status" value="1"/>
</dbReference>
<dbReference type="PANTHER" id="PTHR24305:SF166">
    <property type="entry name" value="CYTOCHROME P450 12A4, MITOCHONDRIAL-RELATED"/>
    <property type="match status" value="1"/>
</dbReference>
<organism evidence="4 5">
    <name type="scientific">Nostoc favosum CHAB5714</name>
    <dbReference type="NCBI Taxonomy" id="2780399"/>
    <lineage>
        <taxon>Bacteria</taxon>
        <taxon>Bacillati</taxon>
        <taxon>Cyanobacteriota</taxon>
        <taxon>Cyanophyceae</taxon>
        <taxon>Nostocales</taxon>
        <taxon>Nostocaceae</taxon>
        <taxon>Nostoc</taxon>
        <taxon>Nostoc favosum</taxon>
    </lineage>
</organism>
<keyword evidence="3" id="KW-0408">Iron</keyword>
<keyword evidence="3" id="KW-0479">Metal-binding</keyword>
<evidence type="ECO:0000313" key="4">
    <source>
        <dbReference type="EMBL" id="MCC5600904.1"/>
    </source>
</evidence>
<evidence type="ECO:0000313" key="5">
    <source>
        <dbReference type="Proteomes" id="UP001199525"/>
    </source>
</evidence>
<gene>
    <name evidence="4" type="ORF">LC586_17195</name>
</gene>
<protein>
    <submittedName>
        <fullName evidence="4">Cytochrome P450</fullName>
    </submittedName>
</protein>
<evidence type="ECO:0000256" key="3">
    <source>
        <dbReference type="RuleBase" id="RU000461"/>
    </source>
</evidence>
<dbReference type="PRINTS" id="PR00463">
    <property type="entry name" value="EP450I"/>
</dbReference>
<dbReference type="InterPro" id="IPR050121">
    <property type="entry name" value="Cytochrome_P450_monoxygenase"/>
</dbReference>
<dbReference type="PROSITE" id="PS00086">
    <property type="entry name" value="CYTOCHROME_P450"/>
    <property type="match status" value="1"/>
</dbReference>
<evidence type="ECO:0000256" key="1">
    <source>
        <dbReference type="ARBA" id="ARBA00001971"/>
    </source>
</evidence>
<reference evidence="4 5" key="1">
    <citation type="journal article" date="2021" name="Microorganisms">
        <title>Genome Evolution of Filamentous Cyanobacterium Nostoc Species: From Facultative Symbiosis to Free Living.</title>
        <authorList>
            <person name="Huo D."/>
            <person name="Li H."/>
            <person name="Cai F."/>
            <person name="Guo X."/>
            <person name="Qiao Z."/>
            <person name="Wang W."/>
            <person name="Yu G."/>
            <person name="Li R."/>
        </authorList>
    </citation>
    <scope>NUCLEOTIDE SEQUENCE [LARGE SCALE GENOMIC DNA]</scope>
    <source>
        <strain evidence="4 5">CHAB 5714</strain>
    </source>
</reference>
<dbReference type="Gene3D" id="1.10.630.10">
    <property type="entry name" value="Cytochrome P450"/>
    <property type="match status" value="1"/>
</dbReference>
<dbReference type="InterPro" id="IPR017972">
    <property type="entry name" value="Cyt_P450_CS"/>
</dbReference>
<dbReference type="Proteomes" id="UP001199525">
    <property type="component" value="Unassembled WGS sequence"/>
</dbReference>
<dbReference type="RefSeq" id="WP_229485960.1">
    <property type="nucleotide sequence ID" value="NZ_JAIVFQ010000023.1"/>
</dbReference>
<dbReference type="InterPro" id="IPR001128">
    <property type="entry name" value="Cyt_P450"/>
</dbReference>
<dbReference type="EMBL" id="JAIVFQ010000023">
    <property type="protein sequence ID" value="MCC5600904.1"/>
    <property type="molecule type" value="Genomic_DNA"/>
</dbReference>
<evidence type="ECO:0000256" key="2">
    <source>
        <dbReference type="ARBA" id="ARBA00010617"/>
    </source>
</evidence>
<keyword evidence="3" id="KW-0503">Monooxygenase</keyword>
<dbReference type="CDD" id="cd11053">
    <property type="entry name" value="CYP110-like"/>
    <property type="match status" value="1"/>
</dbReference>
<proteinExistence type="inferred from homology"/>
<dbReference type="Pfam" id="PF00067">
    <property type="entry name" value="p450"/>
    <property type="match status" value="1"/>
</dbReference>
<dbReference type="PRINTS" id="PR00385">
    <property type="entry name" value="P450"/>
</dbReference>
<keyword evidence="3" id="KW-0349">Heme</keyword>
<comment type="caution">
    <text evidence="4">The sequence shown here is derived from an EMBL/GenBank/DDBJ whole genome shotgun (WGS) entry which is preliminary data.</text>
</comment>
<dbReference type="SUPFAM" id="SSF48264">
    <property type="entry name" value="Cytochrome P450"/>
    <property type="match status" value="1"/>
</dbReference>
<keyword evidence="5" id="KW-1185">Reference proteome</keyword>
<dbReference type="InterPro" id="IPR002401">
    <property type="entry name" value="Cyt_P450_E_grp-I"/>
</dbReference>
<comment type="cofactor">
    <cofactor evidence="1">
        <name>heme</name>
        <dbReference type="ChEBI" id="CHEBI:30413"/>
    </cofactor>
</comment>